<dbReference type="Proteomes" id="UP001304461">
    <property type="component" value="Unassembled WGS sequence"/>
</dbReference>
<evidence type="ECO:0000313" key="2">
    <source>
        <dbReference type="EMBL" id="MEA5389828.1"/>
    </source>
</evidence>
<gene>
    <name evidence="2" type="ORF">VB738_01010</name>
</gene>
<accession>A0ABU5RPZ0</accession>
<evidence type="ECO:0000256" key="1">
    <source>
        <dbReference type="SAM" id="SignalP"/>
    </source>
</evidence>
<sequence>MIRPHRLLLTALAAALVWPSGSEASPAGSAVVQEILDGRELYIERRQAQVQERAFTPELVRTQKSRGQLGFAGGAAGRLNRFTQLRLGSTCFLLSSGQILVSGQQNGCTRSSRLSTRGTNYVITLLDGGEQEITVLEGSVELQPLANGRPLPGAPILVAGGTRVRLSSQGALLGQRPLTADDYAAILRGPLFEGFTAPLPGMAALEAFVQRRFPGVSAAPPRPSLSRDPLVETINRYRAQAGRPALQSLPADLAARNAAYLAPVLEGLLVSRDCDHDRSRWGEFQNRMAASGPLMPTSEVIACPMPAAAWNPEVIVSRWMGSPFHTQILINRPKAQAIDCVRLERSGRAVAICTLWSPLPR</sequence>
<dbReference type="Gene3D" id="3.40.33.10">
    <property type="entry name" value="CAP"/>
    <property type="match status" value="1"/>
</dbReference>
<protein>
    <recommendedName>
        <fullName evidence="4">SCP domain-containing protein</fullName>
    </recommendedName>
</protein>
<reference evidence="2 3" key="1">
    <citation type="submission" date="2023-12" db="EMBL/GenBank/DDBJ databases">
        <title>Baltic Sea Cyanobacteria.</title>
        <authorList>
            <person name="Delbaje E."/>
            <person name="Fewer D.P."/>
            <person name="Shishido T.K."/>
        </authorList>
    </citation>
    <scope>NUCLEOTIDE SEQUENCE [LARGE SCALE GENOMIC DNA]</scope>
    <source>
        <strain evidence="2 3">UHCC 0139</strain>
    </source>
</reference>
<organism evidence="2 3">
    <name type="scientific">Cyanobium gracile UHCC 0139</name>
    <dbReference type="NCBI Taxonomy" id="3110308"/>
    <lineage>
        <taxon>Bacteria</taxon>
        <taxon>Bacillati</taxon>
        <taxon>Cyanobacteriota</taxon>
        <taxon>Cyanophyceae</taxon>
        <taxon>Synechococcales</taxon>
        <taxon>Prochlorococcaceae</taxon>
        <taxon>Cyanobium</taxon>
    </lineage>
</organism>
<keyword evidence="3" id="KW-1185">Reference proteome</keyword>
<comment type="caution">
    <text evidence="2">The sequence shown here is derived from an EMBL/GenBank/DDBJ whole genome shotgun (WGS) entry which is preliminary data.</text>
</comment>
<dbReference type="RefSeq" id="WP_323303961.1">
    <property type="nucleotide sequence ID" value="NZ_JAYGHX010000001.1"/>
</dbReference>
<evidence type="ECO:0000313" key="3">
    <source>
        <dbReference type="Proteomes" id="UP001304461"/>
    </source>
</evidence>
<keyword evidence="1" id="KW-0732">Signal</keyword>
<proteinExistence type="predicted"/>
<feature type="chain" id="PRO_5045214503" description="SCP domain-containing protein" evidence="1">
    <location>
        <begin position="25"/>
        <end position="361"/>
    </location>
</feature>
<evidence type="ECO:0008006" key="4">
    <source>
        <dbReference type="Google" id="ProtNLM"/>
    </source>
</evidence>
<dbReference type="InterPro" id="IPR035940">
    <property type="entry name" value="CAP_sf"/>
</dbReference>
<dbReference type="EMBL" id="JAYGHX010000001">
    <property type="protein sequence ID" value="MEA5389828.1"/>
    <property type="molecule type" value="Genomic_DNA"/>
</dbReference>
<feature type="signal peptide" evidence="1">
    <location>
        <begin position="1"/>
        <end position="24"/>
    </location>
</feature>
<name>A0ABU5RPZ0_9CYAN</name>